<evidence type="ECO:0000256" key="6">
    <source>
        <dbReference type="ARBA" id="ARBA00023136"/>
    </source>
</evidence>
<evidence type="ECO:0000313" key="8">
    <source>
        <dbReference type="EMBL" id="SOC03356.1"/>
    </source>
</evidence>
<dbReference type="EMBL" id="OBML01000004">
    <property type="protein sequence ID" value="SOC03356.1"/>
    <property type="molecule type" value="Genomic_DNA"/>
</dbReference>
<keyword evidence="4" id="KW-0201">Cytochrome c-type biogenesis</keyword>
<comment type="subcellular location">
    <subcellularLocation>
        <location evidence="1">Membrane</location>
        <topology evidence="1">Multi-pass membrane protein</topology>
    </subcellularLocation>
</comment>
<protein>
    <submittedName>
        <fullName evidence="8">Cytochrome c-type biogenesis protein</fullName>
    </submittedName>
</protein>
<keyword evidence="3" id="KW-0812">Transmembrane</keyword>
<evidence type="ECO:0000256" key="4">
    <source>
        <dbReference type="ARBA" id="ARBA00022748"/>
    </source>
</evidence>
<dbReference type="GO" id="GO:0017004">
    <property type="term" value="P:cytochrome complex assembly"/>
    <property type="evidence" value="ECO:0007669"/>
    <property type="project" value="UniProtKB-KW"/>
</dbReference>
<evidence type="ECO:0000256" key="3">
    <source>
        <dbReference type="ARBA" id="ARBA00022692"/>
    </source>
</evidence>
<evidence type="ECO:0000256" key="5">
    <source>
        <dbReference type="ARBA" id="ARBA00022989"/>
    </source>
</evidence>
<dbReference type="Pfam" id="PF02683">
    <property type="entry name" value="DsbD_TM"/>
    <property type="match status" value="1"/>
</dbReference>
<gene>
    <name evidence="8" type="ORF">SAMN05421512_10499</name>
</gene>
<evidence type="ECO:0000259" key="7">
    <source>
        <dbReference type="Pfam" id="PF02683"/>
    </source>
</evidence>
<evidence type="ECO:0000256" key="1">
    <source>
        <dbReference type="ARBA" id="ARBA00004141"/>
    </source>
</evidence>
<organism evidence="8 9">
    <name type="scientific">Stappia indica</name>
    <dbReference type="NCBI Taxonomy" id="538381"/>
    <lineage>
        <taxon>Bacteria</taxon>
        <taxon>Pseudomonadati</taxon>
        <taxon>Pseudomonadota</taxon>
        <taxon>Alphaproteobacteria</taxon>
        <taxon>Hyphomicrobiales</taxon>
        <taxon>Stappiaceae</taxon>
        <taxon>Stappia</taxon>
    </lineage>
</organism>
<evidence type="ECO:0000313" key="9">
    <source>
        <dbReference type="Proteomes" id="UP000219331"/>
    </source>
</evidence>
<dbReference type="InterPro" id="IPR051790">
    <property type="entry name" value="Cytochrome_c-biogenesis_DsbD"/>
</dbReference>
<reference evidence="8 9" key="1">
    <citation type="submission" date="2017-08" db="EMBL/GenBank/DDBJ databases">
        <authorList>
            <person name="de Groot N.N."/>
        </authorList>
    </citation>
    <scope>NUCLEOTIDE SEQUENCE [LARGE SCALE GENOMIC DNA]</scope>
    <source>
        <strain evidence="8 9">USBA 352</strain>
    </source>
</reference>
<dbReference type="GO" id="GO:0016020">
    <property type="term" value="C:membrane"/>
    <property type="evidence" value="ECO:0007669"/>
    <property type="project" value="UniProtKB-SubCell"/>
</dbReference>
<keyword evidence="9" id="KW-1185">Reference proteome</keyword>
<dbReference type="PANTHER" id="PTHR31272">
    <property type="entry name" value="CYTOCHROME C-TYPE BIOGENESIS PROTEIN HI_1454-RELATED"/>
    <property type="match status" value="1"/>
</dbReference>
<dbReference type="RefSeq" id="WP_097174545.1">
    <property type="nucleotide sequence ID" value="NZ_JAJGNR010000005.1"/>
</dbReference>
<name>A0A285SCM8_9HYPH</name>
<feature type="domain" description="Cytochrome C biogenesis protein transmembrane" evidence="7">
    <location>
        <begin position="7"/>
        <end position="223"/>
    </location>
</feature>
<sequence>MFQDITVIGAFFAGLLSFVSPCVLPLVPPYLGFLAGVSLDELTGEGAEQKADPRKVFFASLAFVLGFSSVFVAMGASASFIGQFVTQHLQVFGYLAGAAIIIMGLHFLGVFRIGLLYREARVHVERKPAGLLGAYVIGLAFAFGWTPCVGPILAAILFVAGTEESVLQGAVLLGSYALGIGVPFLIAGLFAGPFMRFMRRFRKHMVTVERVMGVFMIITGVAFMTGQMARFSFWLLETFPALAVIG</sequence>
<dbReference type="OrthoDB" id="9803065at2"/>
<dbReference type="AlphaFoldDB" id="A0A285SCM8"/>
<evidence type="ECO:0000256" key="2">
    <source>
        <dbReference type="ARBA" id="ARBA00006143"/>
    </source>
</evidence>
<keyword evidence="6" id="KW-0472">Membrane</keyword>
<proteinExistence type="inferred from homology"/>
<comment type="similarity">
    <text evidence="2">Belongs to the DsbD family.</text>
</comment>
<dbReference type="PANTHER" id="PTHR31272:SF4">
    <property type="entry name" value="CYTOCHROME C-TYPE BIOGENESIS PROTEIN HI_1454-RELATED"/>
    <property type="match status" value="1"/>
</dbReference>
<dbReference type="Proteomes" id="UP000219331">
    <property type="component" value="Unassembled WGS sequence"/>
</dbReference>
<keyword evidence="5" id="KW-1133">Transmembrane helix</keyword>
<dbReference type="InterPro" id="IPR003834">
    <property type="entry name" value="Cyt_c_assmbl_TM_dom"/>
</dbReference>
<accession>A0A285SCM8</accession>
<dbReference type="STRING" id="538381.GCA_001696535_00295"/>